<keyword evidence="2" id="KW-1185">Reference proteome</keyword>
<dbReference type="Pfam" id="PF02597">
    <property type="entry name" value="ThiS"/>
    <property type="match status" value="1"/>
</dbReference>
<dbReference type="Proteomes" id="UP000050836">
    <property type="component" value="Unassembled WGS sequence"/>
</dbReference>
<dbReference type="EMBL" id="LLXS01000010">
    <property type="protein sequence ID" value="KRG43955.1"/>
    <property type="molecule type" value="Genomic_DNA"/>
</dbReference>
<gene>
    <name evidence="1" type="ORF">ARC78_06430</name>
</gene>
<dbReference type="InterPro" id="IPR012675">
    <property type="entry name" value="Beta-grasp_dom_sf"/>
</dbReference>
<evidence type="ECO:0000313" key="1">
    <source>
        <dbReference type="EMBL" id="KRG43955.1"/>
    </source>
</evidence>
<dbReference type="InterPro" id="IPR003749">
    <property type="entry name" value="ThiS/MoaD-like"/>
</dbReference>
<dbReference type="OrthoDB" id="5957481at2"/>
<reference evidence="1 2" key="1">
    <citation type="submission" date="2015-10" db="EMBL/GenBank/DDBJ databases">
        <title>Genome sequencing and analysis of members of genus Stenotrophomonas.</title>
        <authorList>
            <person name="Patil P.P."/>
            <person name="Midha S."/>
            <person name="Patil P.B."/>
        </authorList>
    </citation>
    <scope>NUCLEOTIDE SEQUENCE [LARGE SCALE GENOMIC DNA]</scope>
    <source>
        <strain evidence="1 2">JCM 9942</strain>
    </source>
</reference>
<comment type="caution">
    <text evidence="1">The sequence shown here is derived from an EMBL/GenBank/DDBJ whole genome shotgun (WGS) entry which is preliminary data.</text>
</comment>
<proteinExistence type="predicted"/>
<protein>
    <submittedName>
        <fullName evidence="1">Molybdopterin converting factor</fullName>
    </submittedName>
</protein>
<name>A0A0R0AUJ1_9GAMM</name>
<sequence length="86" mass="9783">MKQMQVQLFGAFSDLDPQREIEVVTHGEHIADLRQALRELIVQRWPQFRAGLIDYSVFADEQRVLRDDDPLPDDGRVAILPPVSGG</sequence>
<dbReference type="AlphaFoldDB" id="A0A0R0AUJ1"/>
<evidence type="ECO:0000313" key="2">
    <source>
        <dbReference type="Proteomes" id="UP000050836"/>
    </source>
</evidence>
<dbReference type="SUPFAM" id="SSF54285">
    <property type="entry name" value="MoaD/ThiS"/>
    <property type="match status" value="1"/>
</dbReference>
<dbReference type="RefSeq" id="WP_054656886.1">
    <property type="nucleotide sequence ID" value="NZ_BAZI01000005.1"/>
</dbReference>
<accession>A0A0R0AUJ1</accession>
<dbReference type="Gene3D" id="3.10.20.30">
    <property type="match status" value="1"/>
</dbReference>
<organism evidence="1 2">
    <name type="scientific">Stenotrophomonas pictorum JCM 9942</name>
    <dbReference type="NCBI Taxonomy" id="1236960"/>
    <lineage>
        <taxon>Bacteria</taxon>
        <taxon>Pseudomonadati</taxon>
        <taxon>Pseudomonadota</taxon>
        <taxon>Gammaproteobacteria</taxon>
        <taxon>Lysobacterales</taxon>
        <taxon>Lysobacteraceae</taxon>
        <taxon>Stenotrophomonas</taxon>
    </lineage>
</organism>
<dbReference type="InterPro" id="IPR016155">
    <property type="entry name" value="Mopterin_synth/thiamin_S_b"/>
</dbReference>